<dbReference type="Proteomes" id="UP000534870">
    <property type="component" value="Unassembled WGS sequence"/>
</dbReference>
<dbReference type="AlphaFoldDB" id="A0A7Y7IZH1"/>
<feature type="non-terminal residue" evidence="2">
    <location>
        <position position="227"/>
    </location>
</feature>
<sequence>MTTRPRIAFGGIHTECSTYNPVPSRIEDFRILRGADMPDAPYFAFLKDFDAAFLPLLHARAVPGGPVSRAAYEAMKQEFLDRLRDSLPLDGLYLAMHGAMFVEGMWDAEADWIGAARALVGPDCLVAASYDLHGNVSQPIIDALDIFSAYRTAPHIDVTRTMHRAVDMLVQALRTGIRPRIVWAPVPVLLPGERTSTEDEPARSLYARLPAFDARPGIWDAALMVGY</sequence>
<dbReference type="EMBL" id="JABXXP010000621">
    <property type="protein sequence ID" value="NVN12868.1"/>
    <property type="molecule type" value="Genomic_DNA"/>
</dbReference>
<proteinExistence type="predicted"/>
<name>A0A7Y7IZH1_9PROT</name>
<dbReference type="InterPro" id="IPR015995">
    <property type="entry name" value="MlrC_N"/>
</dbReference>
<reference evidence="2 3" key="1">
    <citation type="submission" date="2020-06" db="EMBL/GenBank/DDBJ databases">
        <title>Description of novel acetic acid bacteria.</title>
        <authorList>
            <person name="Sombolestani A."/>
        </authorList>
    </citation>
    <scope>NUCLEOTIDE SEQUENCE [LARGE SCALE GENOMIC DNA]</scope>
    <source>
        <strain evidence="2 3">LMG 31431</strain>
    </source>
</reference>
<feature type="domain" description="Microcystin LR degradation protein MlrC N-terminal" evidence="1">
    <location>
        <begin position="6"/>
        <end position="227"/>
    </location>
</feature>
<evidence type="ECO:0000313" key="3">
    <source>
        <dbReference type="Proteomes" id="UP000534870"/>
    </source>
</evidence>
<protein>
    <submittedName>
        <fullName evidence="2">M81 family metallopeptidase</fullName>
    </submittedName>
</protein>
<evidence type="ECO:0000259" key="1">
    <source>
        <dbReference type="Pfam" id="PF07364"/>
    </source>
</evidence>
<dbReference type="Pfam" id="PF07364">
    <property type="entry name" value="DUF1485"/>
    <property type="match status" value="1"/>
</dbReference>
<accession>A0A7Y7IZH1</accession>
<evidence type="ECO:0000313" key="2">
    <source>
        <dbReference type="EMBL" id="NVN12868.1"/>
    </source>
</evidence>
<gene>
    <name evidence="2" type="ORF">HUK84_17335</name>
</gene>
<dbReference type="RefSeq" id="WP_176641372.1">
    <property type="nucleotide sequence ID" value="NZ_JABXXP010000621.1"/>
</dbReference>
<comment type="caution">
    <text evidence="2">The sequence shown here is derived from an EMBL/GenBank/DDBJ whole genome shotgun (WGS) entry which is preliminary data.</text>
</comment>
<organism evidence="2 3">
    <name type="scientific">Nguyenibacter vanlangensis</name>
    <dbReference type="NCBI Taxonomy" id="1216886"/>
    <lineage>
        <taxon>Bacteria</taxon>
        <taxon>Pseudomonadati</taxon>
        <taxon>Pseudomonadota</taxon>
        <taxon>Alphaproteobacteria</taxon>
        <taxon>Acetobacterales</taxon>
        <taxon>Acetobacteraceae</taxon>
        <taxon>Nguyenibacter</taxon>
    </lineage>
</organism>